<evidence type="ECO:0000256" key="1">
    <source>
        <dbReference type="ARBA" id="ARBA00004127"/>
    </source>
</evidence>
<dbReference type="GO" id="GO:0030244">
    <property type="term" value="P:cellulose biosynthetic process"/>
    <property type="evidence" value="ECO:0007669"/>
    <property type="project" value="InterPro"/>
</dbReference>
<accession>A0AAQ3U5B4</accession>
<dbReference type="PANTHER" id="PTHR13301">
    <property type="entry name" value="X-BOX TRANSCRIPTION FACTOR-RELATED"/>
    <property type="match status" value="1"/>
</dbReference>
<feature type="transmembrane region" description="Helical" evidence="11">
    <location>
        <begin position="763"/>
        <end position="780"/>
    </location>
</feature>
<dbReference type="InterPro" id="IPR005150">
    <property type="entry name" value="Cellulose_synth"/>
</dbReference>
<evidence type="ECO:0000256" key="6">
    <source>
        <dbReference type="ARBA" id="ARBA00023136"/>
    </source>
</evidence>
<organism evidence="12 13">
    <name type="scientific">Paspalum notatum var. saurae</name>
    <dbReference type="NCBI Taxonomy" id="547442"/>
    <lineage>
        <taxon>Eukaryota</taxon>
        <taxon>Viridiplantae</taxon>
        <taxon>Streptophyta</taxon>
        <taxon>Embryophyta</taxon>
        <taxon>Tracheophyta</taxon>
        <taxon>Spermatophyta</taxon>
        <taxon>Magnoliopsida</taxon>
        <taxon>Liliopsida</taxon>
        <taxon>Poales</taxon>
        <taxon>Poaceae</taxon>
        <taxon>PACMAD clade</taxon>
        <taxon>Panicoideae</taxon>
        <taxon>Andropogonodae</taxon>
        <taxon>Paspaleae</taxon>
        <taxon>Paspalinae</taxon>
        <taxon>Paspalum</taxon>
    </lineage>
</organism>
<keyword evidence="2" id="KW-0328">Glycosyltransferase</keyword>
<sequence>MSSAKKLQLQERVRLPRTAWKLADLAVLFLLLALLARRAASLLDLRVGGGGVAAAPPPCTWCWVAALVCEAWFTFVWLLNMNGKWSPVRFDTHPERLSERGDELPAVDMFVTTADPKLEPPAVTVNTVLSLLALDYPAGKLACYVSDDGCSAVICYALREAAGFAKLWVPFCKKHMVAVRAPFVYFSGAPAERTAADAEFRRDWTFMKNEYEKLVSRVENADEESLVRRGDGEFAEFLGADRRNHPTIIKVHDSRTELVPWLSTTCTYGAQHGFIILTHGLDAVVPRAYVRVQVLYDRRSKSSDASGDDGIPSLVYISREKSPRHHHHFKAGAMNVLARVSAVLTNAPIMLNVDCDMFANNPQVALHAMCLLLGFDDEVHSGFAQAPQKFYGALKDDPFGNQMQVMHEKLGFGIAGLQGFFYGGTGCFHRRKVIYGAPPDSSVDVQLRRMKGSPSYKELHKTFGSSKELIESARSIISGDIFPAPTGDLSSRISDAKEVSACSYEAGTCWGQKVGWVYGSMTEDILTGQRIHAAGWRSVLLKPDPPAFLGGAPTGGPASLTQYKRWATGLLEIIFSRNIPIIICVSTHLNFRQCLAYLVIKVWALRAPFEMCYALLGPYCLLTNQPFLPKVLPSAPSKRGFLIPVALFLTYNAYNLSEYMDCRLSARTWWNNHRMQRIVSSSAWLLAFLTVVLKTLGLSETVFEVTRKEPQSPTSDSDADPGRFTFDASPVFVPPTALAVLNVVAIAVGAWRVAVGVVPGGPGVGEFVCCGWLVLSLWPFVRGLVGKGSYGIPWSIKLKAGLLVAAFVHLCTRN</sequence>
<feature type="transmembrane region" description="Helical" evidence="11">
    <location>
        <begin position="678"/>
        <end position="697"/>
    </location>
</feature>
<evidence type="ECO:0000256" key="4">
    <source>
        <dbReference type="ARBA" id="ARBA00022692"/>
    </source>
</evidence>
<dbReference type="GO" id="GO:0071555">
    <property type="term" value="P:cell wall organization"/>
    <property type="evidence" value="ECO:0007669"/>
    <property type="project" value="UniProtKB-KW"/>
</dbReference>
<feature type="transmembrane region" description="Helical" evidence="11">
    <location>
        <begin position="792"/>
        <end position="811"/>
    </location>
</feature>
<evidence type="ECO:0000313" key="12">
    <source>
        <dbReference type="EMBL" id="WVZ85651.1"/>
    </source>
</evidence>
<gene>
    <name evidence="12" type="ORF">U9M48_032548</name>
</gene>
<dbReference type="InterPro" id="IPR029044">
    <property type="entry name" value="Nucleotide-diphossugar_trans"/>
</dbReference>
<feature type="binding site" evidence="9">
    <location>
        <position position="148"/>
    </location>
    <ligand>
        <name>UDP-alpha-D-glucose</name>
        <dbReference type="ChEBI" id="CHEBI:58885"/>
    </ligand>
</feature>
<feature type="active site" evidence="8">
    <location>
        <position position="148"/>
    </location>
</feature>
<dbReference type="AlphaFoldDB" id="A0AAQ3U5B4"/>
<evidence type="ECO:0000256" key="2">
    <source>
        <dbReference type="ARBA" id="ARBA00022676"/>
    </source>
</evidence>
<dbReference type="Pfam" id="PF03552">
    <property type="entry name" value="Cellulose_synt"/>
    <property type="match status" value="2"/>
</dbReference>
<keyword evidence="13" id="KW-1185">Reference proteome</keyword>
<feature type="binding site" evidence="10">
    <location>
        <position position="354"/>
    </location>
    <ligand>
        <name>Mn(2+)</name>
        <dbReference type="ChEBI" id="CHEBI:29035"/>
    </ligand>
</feature>
<feature type="transmembrane region" description="Helical" evidence="11">
    <location>
        <begin position="640"/>
        <end position="657"/>
    </location>
</feature>
<dbReference type="GO" id="GO:0071669">
    <property type="term" value="P:plant-type cell wall organization or biogenesis"/>
    <property type="evidence" value="ECO:0007669"/>
    <property type="project" value="UniProtKB-ARBA"/>
</dbReference>
<protein>
    <recommendedName>
        <fullName evidence="14">Cellulose synthase-like protein H1</fullName>
    </recommendedName>
</protein>
<name>A0AAQ3U5B4_PASNO</name>
<evidence type="ECO:0000256" key="3">
    <source>
        <dbReference type="ARBA" id="ARBA00022679"/>
    </source>
</evidence>
<keyword evidence="3" id="KW-0808">Transferase</keyword>
<dbReference type="EMBL" id="CP144751">
    <property type="protein sequence ID" value="WVZ85651.1"/>
    <property type="molecule type" value="Genomic_DNA"/>
</dbReference>
<reference evidence="12 13" key="1">
    <citation type="submission" date="2024-02" db="EMBL/GenBank/DDBJ databases">
        <title>High-quality chromosome-scale genome assembly of Pensacola bahiagrass (Paspalum notatum Flugge var. saurae).</title>
        <authorList>
            <person name="Vega J.M."/>
            <person name="Podio M."/>
            <person name="Orjuela J."/>
            <person name="Siena L.A."/>
            <person name="Pessino S.C."/>
            <person name="Combes M.C."/>
            <person name="Mariac C."/>
            <person name="Albertini E."/>
            <person name="Pupilli F."/>
            <person name="Ortiz J.P.A."/>
            <person name="Leblanc O."/>
        </authorList>
    </citation>
    <scope>NUCLEOTIDE SEQUENCE [LARGE SCALE GENOMIC DNA]</scope>
    <source>
        <strain evidence="12">R1</strain>
        <tissue evidence="12">Leaf</tissue>
    </source>
</reference>
<evidence type="ECO:0000256" key="10">
    <source>
        <dbReference type="PIRSR" id="PIRSR605150-3"/>
    </source>
</evidence>
<evidence type="ECO:0000256" key="11">
    <source>
        <dbReference type="SAM" id="Phobius"/>
    </source>
</evidence>
<keyword evidence="4 11" id="KW-0812">Transmembrane</keyword>
<comment type="subcellular location">
    <subcellularLocation>
        <location evidence="1">Endomembrane system</location>
        <topology evidence="1">Multi-pass membrane protein</topology>
    </subcellularLocation>
</comment>
<keyword evidence="5 11" id="KW-1133">Transmembrane helix</keyword>
<dbReference type="GO" id="GO:0016020">
    <property type="term" value="C:membrane"/>
    <property type="evidence" value="ECO:0007669"/>
    <property type="project" value="InterPro"/>
</dbReference>
<keyword evidence="7" id="KW-0961">Cell wall biogenesis/degradation</keyword>
<dbReference type="Gene3D" id="3.90.550.10">
    <property type="entry name" value="Spore Coat Polysaccharide Biosynthesis Protein SpsA, Chain A"/>
    <property type="match status" value="1"/>
</dbReference>
<evidence type="ECO:0000256" key="7">
    <source>
        <dbReference type="ARBA" id="ARBA00023316"/>
    </source>
</evidence>
<feature type="binding site" evidence="9">
    <location>
        <position position="119"/>
    </location>
    <ligand>
        <name>UDP-alpha-D-glucose</name>
        <dbReference type="ChEBI" id="CHEBI:58885"/>
    </ligand>
</feature>
<dbReference type="Proteomes" id="UP001341281">
    <property type="component" value="Chromosome 07"/>
</dbReference>
<proteinExistence type="predicted"/>
<evidence type="ECO:0000256" key="9">
    <source>
        <dbReference type="PIRSR" id="PIRSR605150-2"/>
    </source>
</evidence>
<evidence type="ECO:0008006" key="14">
    <source>
        <dbReference type="Google" id="ProtNLM"/>
    </source>
</evidence>
<feature type="binding site" evidence="10">
    <location>
        <position position="330"/>
    </location>
    <ligand>
        <name>Mn(2+)</name>
        <dbReference type="ChEBI" id="CHEBI:29035"/>
    </ligand>
</feature>
<evidence type="ECO:0000313" key="13">
    <source>
        <dbReference type="Proteomes" id="UP001341281"/>
    </source>
</evidence>
<dbReference type="SUPFAM" id="SSF53448">
    <property type="entry name" value="Nucleotide-diphospho-sugar transferases"/>
    <property type="match status" value="1"/>
</dbReference>
<dbReference type="GO" id="GO:0016760">
    <property type="term" value="F:cellulose synthase (UDP-forming) activity"/>
    <property type="evidence" value="ECO:0007669"/>
    <property type="project" value="InterPro"/>
</dbReference>
<evidence type="ECO:0000256" key="8">
    <source>
        <dbReference type="PIRSR" id="PIRSR605150-1"/>
    </source>
</evidence>
<feature type="active site" evidence="8">
    <location>
        <position position="524"/>
    </location>
</feature>
<keyword evidence="6 11" id="KW-0472">Membrane</keyword>
<evidence type="ECO:0000256" key="5">
    <source>
        <dbReference type="ARBA" id="ARBA00022989"/>
    </source>
</evidence>
<dbReference type="GO" id="GO:0012505">
    <property type="term" value="C:endomembrane system"/>
    <property type="evidence" value="ECO:0007669"/>
    <property type="project" value="UniProtKB-SubCell"/>
</dbReference>
<feature type="transmembrane region" description="Helical" evidence="11">
    <location>
        <begin position="731"/>
        <end position="751"/>
    </location>
</feature>